<comment type="subunit">
    <text evidence="3">The 26S proteasome is composed of a core protease, known as the 20S proteasome, capped at one or both ends by the 19S regulatory complex (RC). The RC is composed of at least 18 different subunits in two subcomplexes, the base and the lid, which form the portions proximal and distal to the 20S proteolytic core, respectively. Component of the lid subcomplex of the 19S RC.</text>
</comment>
<name>A0AAN6JSP5_9BASI</name>
<dbReference type="InterPro" id="IPR036390">
    <property type="entry name" value="WH_DNA-bd_sf"/>
</dbReference>
<dbReference type="GO" id="GO:0043161">
    <property type="term" value="P:proteasome-mediated ubiquitin-dependent protein catabolic process"/>
    <property type="evidence" value="ECO:0007669"/>
    <property type="project" value="TreeGrafter"/>
</dbReference>
<dbReference type="Pfam" id="PF10602">
    <property type="entry name" value="RPN7"/>
    <property type="match status" value="1"/>
</dbReference>
<dbReference type="PANTHER" id="PTHR14145">
    <property type="entry name" value="26S PROTESOME SUBUNIT 6"/>
    <property type="match status" value="1"/>
</dbReference>
<evidence type="ECO:0000313" key="6">
    <source>
        <dbReference type="EMBL" id="KAK0553738.1"/>
    </source>
</evidence>
<dbReference type="PROSITE" id="PS50250">
    <property type="entry name" value="PCI"/>
    <property type="match status" value="1"/>
</dbReference>
<dbReference type="Pfam" id="PF01399">
    <property type="entry name" value="PCI"/>
    <property type="match status" value="1"/>
</dbReference>
<dbReference type="PANTHER" id="PTHR14145:SF1">
    <property type="entry name" value="26S PROTEASOME NON-ATPASE REGULATORY SUBUNIT 6"/>
    <property type="match status" value="1"/>
</dbReference>
<feature type="coiled-coil region" evidence="4">
    <location>
        <begin position="71"/>
        <end position="109"/>
    </location>
</feature>
<organism evidence="6 7">
    <name type="scientific">Tilletia horrida</name>
    <dbReference type="NCBI Taxonomy" id="155126"/>
    <lineage>
        <taxon>Eukaryota</taxon>
        <taxon>Fungi</taxon>
        <taxon>Dikarya</taxon>
        <taxon>Basidiomycota</taxon>
        <taxon>Ustilaginomycotina</taxon>
        <taxon>Exobasidiomycetes</taxon>
        <taxon>Tilletiales</taxon>
        <taxon>Tilletiaceae</taxon>
        <taxon>Tilletia</taxon>
    </lineage>
</organism>
<evidence type="ECO:0000256" key="3">
    <source>
        <dbReference type="ARBA" id="ARBA00093502"/>
    </source>
</evidence>
<accession>A0AAN6JSP5</accession>
<dbReference type="SMART" id="SM00088">
    <property type="entry name" value="PINT"/>
    <property type="match status" value="1"/>
</dbReference>
<comment type="function">
    <text evidence="2">Component of the 19S cap proteasome complex which acts as a regulatory subunit of the 26S proteasome, involved in the ATP-dependent degradation of ubiquitinated proteins.</text>
</comment>
<dbReference type="InterPro" id="IPR000717">
    <property type="entry name" value="PCI_dom"/>
</dbReference>
<dbReference type="AlphaFoldDB" id="A0AAN6JSP5"/>
<evidence type="ECO:0000313" key="7">
    <source>
        <dbReference type="Proteomes" id="UP001176517"/>
    </source>
</evidence>
<evidence type="ECO:0000256" key="1">
    <source>
        <dbReference type="ARBA" id="ARBA00022942"/>
    </source>
</evidence>
<keyword evidence="7" id="KW-1185">Reference proteome</keyword>
<protein>
    <submittedName>
        <fullName evidence="6">Proteasome regulatory particle subunit</fullName>
    </submittedName>
</protein>
<keyword evidence="1 6" id="KW-0647">Proteasome</keyword>
<dbReference type="InterPro" id="IPR049549">
    <property type="entry name" value="RPN7_PSMD6_C"/>
</dbReference>
<sequence length="397" mass="44585">MASNIAEEEELLPIPNLKLQQALFVLSRPESSEQPHIRQAAQKELLEGIEKDDMAPYYSAILEDPATSSLLKKDEDLLARLRKKNEDELAKLAEQQKKAEEEEGETEINSVLKARALYYARIGDKAKSAEAHKVAYEKAVGLGSKLDLTLTQVRVGLFFGDTDITTTNIAKAKTLVEEGGDWDRRNRLKVYEGLHLLSIRDFKQGGSLFLDALSTFTATELIEYSDFVTLTVIANVLVLKRVDLKKKLMQAPEVLQIIDDIPHLRTFMTSLHGGDYASFFRALADVEQTHVLPSRVLHPHARYYTRELRIIAYAQLLESYKSLTLENMAAAFGVSVDFIDRELARFISAGRLPAVIDKVSGVVETRRPDTKNAQYAKIIKDGDVLLNQLQKLSRTAL</sequence>
<evidence type="ECO:0000259" key="5">
    <source>
        <dbReference type="PROSITE" id="PS50250"/>
    </source>
</evidence>
<evidence type="ECO:0000256" key="4">
    <source>
        <dbReference type="SAM" id="Coils"/>
    </source>
</evidence>
<dbReference type="SUPFAM" id="SSF46785">
    <property type="entry name" value="Winged helix' DNA-binding domain"/>
    <property type="match status" value="1"/>
</dbReference>
<keyword evidence="4" id="KW-0175">Coiled coil</keyword>
<reference evidence="6" key="1">
    <citation type="journal article" date="2023" name="PhytoFront">
        <title>Draft Genome Resources of Seven Strains of Tilletia horrida, Causal Agent of Kernel Smut of Rice.</title>
        <authorList>
            <person name="Khanal S."/>
            <person name="Antony Babu S."/>
            <person name="Zhou X.G."/>
        </authorList>
    </citation>
    <scope>NUCLEOTIDE SEQUENCE</scope>
    <source>
        <strain evidence="6">TX6</strain>
    </source>
</reference>
<dbReference type="Pfam" id="PF21154">
    <property type="entry name" value="RPN7_PSMD6_C"/>
    <property type="match status" value="1"/>
</dbReference>
<gene>
    <name evidence="6" type="primary">RPN7</name>
    <name evidence="6" type="ORF">OC846_002396</name>
</gene>
<dbReference type="Gene3D" id="1.25.40.570">
    <property type="match status" value="1"/>
</dbReference>
<proteinExistence type="predicted"/>
<comment type="caution">
    <text evidence="6">The sequence shown here is derived from an EMBL/GenBank/DDBJ whole genome shotgun (WGS) entry which is preliminary data.</text>
</comment>
<dbReference type="FunFam" id="1.25.40.570:FF:000005">
    <property type="entry name" value="26S proteasome regulatory subunit N7"/>
    <property type="match status" value="1"/>
</dbReference>
<feature type="domain" description="PCI" evidence="5">
    <location>
        <begin position="201"/>
        <end position="370"/>
    </location>
</feature>
<dbReference type="InterPro" id="IPR045135">
    <property type="entry name" value="Rpn7_N"/>
</dbReference>
<dbReference type="GO" id="GO:0008541">
    <property type="term" value="C:proteasome regulatory particle, lid subcomplex"/>
    <property type="evidence" value="ECO:0007669"/>
    <property type="project" value="UniProtKB-ARBA"/>
</dbReference>
<dbReference type="EMBL" id="JAPDMZ010000046">
    <property type="protein sequence ID" value="KAK0553738.1"/>
    <property type="molecule type" value="Genomic_DNA"/>
</dbReference>
<dbReference type="Proteomes" id="UP001176517">
    <property type="component" value="Unassembled WGS sequence"/>
</dbReference>
<evidence type="ECO:0000256" key="2">
    <source>
        <dbReference type="ARBA" id="ARBA00093435"/>
    </source>
</evidence>
<dbReference type="InterPro" id="IPR019585">
    <property type="entry name" value="Rpn7/CSN1"/>
</dbReference>